<name>A0ACC2DLN9_DIPCM</name>
<proteinExistence type="predicted"/>
<dbReference type="Proteomes" id="UP001162992">
    <property type="component" value="Chromosome 5"/>
</dbReference>
<protein>
    <submittedName>
        <fullName evidence="1">Uncharacterized protein</fullName>
    </submittedName>
</protein>
<sequence>MSTLCYRSLHSSPSQLRCQTTDPCSTFENTTVWLGSRADGKFCCKQKRWGYGLCWVGVPFPYCIVLLRAWSRQLKLDLTRGISLAVLAFSEVKAAGSKVTSPQKIWLDAYDDIFGLEHYTQSRHKAGLLRGSSDQHAKQFPCSSCRGRGYVRCEECDITSPNGGCSFCVGKGFRTCPRCLGERVVWEQTFNESSWDTVNAISLLKVPDDEAIESMEIPMTPIRKTNRVYGPLSIETREKIKRSLKELEQRTRSISIRMRNLHKDPVLHARRVAAIKKAKGTPEARQWISAKQKQYFSDPENRRKRSIRMKGFFEAFASIFVDSSLEPWPDRCINLKGVKYFCRNCGGEGHKKNSCPNSEAIENSLHGPRPYHCRLCLQLGHQARTCPQNPISKSNKSLQNASKSLAGFNVKASQRRTYRCSSCCQVGHSKRTCPNLSEHSSIPS</sequence>
<evidence type="ECO:0000313" key="2">
    <source>
        <dbReference type="Proteomes" id="UP001162992"/>
    </source>
</evidence>
<dbReference type="EMBL" id="CM055096">
    <property type="protein sequence ID" value="KAJ7555221.1"/>
    <property type="molecule type" value="Genomic_DNA"/>
</dbReference>
<keyword evidence="2" id="KW-1185">Reference proteome</keyword>
<gene>
    <name evidence="1" type="ORF">O6H91_05G027100</name>
</gene>
<comment type="caution">
    <text evidence="1">The sequence shown here is derived from an EMBL/GenBank/DDBJ whole genome shotgun (WGS) entry which is preliminary data.</text>
</comment>
<evidence type="ECO:0000313" key="1">
    <source>
        <dbReference type="EMBL" id="KAJ7555221.1"/>
    </source>
</evidence>
<accession>A0ACC2DLN9</accession>
<reference evidence="2" key="1">
    <citation type="journal article" date="2024" name="Proc. Natl. Acad. Sci. U.S.A.">
        <title>Extraordinary preservation of gene collinearity over three hundred million years revealed in homosporous lycophytes.</title>
        <authorList>
            <person name="Li C."/>
            <person name="Wickell D."/>
            <person name="Kuo L.Y."/>
            <person name="Chen X."/>
            <person name="Nie B."/>
            <person name="Liao X."/>
            <person name="Peng D."/>
            <person name="Ji J."/>
            <person name="Jenkins J."/>
            <person name="Williams M."/>
            <person name="Shu S."/>
            <person name="Plott C."/>
            <person name="Barry K."/>
            <person name="Rajasekar S."/>
            <person name="Grimwood J."/>
            <person name="Han X."/>
            <person name="Sun S."/>
            <person name="Hou Z."/>
            <person name="He W."/>
            <person name="Dai G."/>
            <person name="Sun C."/>
            <person name="Schmutz J."/>
            <person name="Leebens-Mack J.H."/>
            <person name="Li F.W."/>
            <person name="Wang L."/>
        </authorList>
    </citation>
    <scope>NUCLEOTIDE SEQUENCE [LARGE SCALE GENOMIC DNA]</scope>
    <source>
        <strain evidence="2">cv. PW_Plant_1</strain>
    </source>
</reference>
<organism evidence="1 2">
    <name type="scientific">Diphasiastrum complanatum</name>
    <name type="common">Issler's clubmoss</name>
    <name type="synonym">Lycopodium complanatum</name>
    <dbReference type="NCBI Taxonomy" id="34168"/>
    <lineage>
        <taxon>Eukaryota</taxon>
        <taxon>Viridiplantae</taxon>
        <taxon>Streptophyta</taxon>
        <taxon>Embryophyta</taxon>
        <taxon>Tracheophyta</taxon>
        <taxon>Lycopodiopsida</taxon>
        <taxon>Lycopodiales</taxon>
        <taxon>Lycopodiaceae</taxon>
        <taxon>Lycopodioideae</taxon>
        <taxon>Diphasiastrum</taxon>
    </lineage>
</organism>